<dbReference type="InterPro" id="IPR006530">
    <property type="entry name" value="YD"/>
</dbReference>
<evidence type="ECO:0000259" key="6">
    <source>
        <dbReference type="PROSITE" id="PS50853"/>
    </source>
</evidence>
<feature type="signal peptide" evidence="5">
    <location>
        <begin position="1"/>
        <end position="35"/>
    </location>
</feature>
<evidence type="ECO:0000256" key="3">
    <source>
        <dbReference type="ARBA" id="ARBA00023157"/>
    </source>
</evidence>
<dbReference type="Gene3D" id="2.180.10.10">
    <property type="entry name" value="RHS repeat-associated core"/>
    <property type="match status" value="2"/>
</dbReference>
<reference evidence="8" key="1">
    <citation type="journal article" date="2019" name="Int. J. Syst. Evol. Microbiol.">
        <title>The Global Catalogue of Microorganisms (GCM) 10K type strain sequencing project: providing services to taxonomists for standard genome sequencing and annotation.</title>
        <authorList>
            <consortium name="The Broad Institute Genomics Platform"/>
            <consortium name="The Broad Institute Genome Sequencing Center for Infectious Disease"/>
            <person name="Wu L."/>
            <person name="Ma J."/>
        </authorList>
    </citation>
    <scope>NUCLEOTIDE SEQUENCE [LARGE SCALE GENOMIC DNA]</scope>
    <source>
        <strain evidence="8">CGMCC 1.18578</strain>
    </source>
</reference>
<evidence type="ECO:0000256" key="4">
    <source>
        <dbReference type="SAM" id="MobiDB-lite"/>
    </source>
</evidence>
<feature type="domain" description="Fibronectin type-III" evidence="6">
    <location>
        <begin position="864"/>
        <end position="959"/>
    </location>
</feature>
<name>A0ABW0QWJ5_9BACL</name>
<dbReference type="Gene3D" id="2.60.40.10">
    <property type="entry name" value="Immunoglobulins"/>
    <property type="match status" value="7"/>
</dbReference>
<dbReference type="InterPro" id="IPR036116">
    <property type="entry name" value="FN3_sf"/>
</dbReference>
<dbReference type="PANTHER" id="PTHR11219">
    <property type="entry name" value="TENEURIN AND N-ACETYLGLUCOSAMINE-1-PHOSPHODIESTER ALPHA-N-ACETYLGLUCOSAMINIDASE"/>
    <property type="match status" value="1"/>
</dbReference>
<dbReference type="PROSITE" id="PS50853">
    <property type="entry name" value="FN3"/>
    <property type="match status" value="6"/>
</dbReference>
<dbReference type="Proteomes" id="UP001596108">
    <property type="component" value="Unassembled WGS sequence"/>
</dbReference>
<gene>
    <name evidence="7" type="ORF">ACFPQ4_00480</name>
</gene>
<dbReference type="SMART" id="SM00060">
    <property type="entry name" value="FN3"/>
    <property type="match status" value="7"/>
</dbReference>
<dbReference type="InterPro" id="IPR051216">
    <property type="entry name" value="Teneurin"/>
</dbReference>
<feature type="domain" description="Fibronectin type-III" evidence="6">
    <location>
        <begin position="673"/>
        <end position="766"/>
    </location>
</feature>
<dbReference type="InterPro" id="IPR008969">
    <property type="entry name" value="CarboxyPept-like_regulatory"/>
</dbReference>
<dbReference type="SUPFAM" id="SSF49265">
    <property type="entry name" value="Fibronectin type III"/>
    <property type="match status" value="4"/>
</dbReference>
<feature type="domain" description="Fibronectin type-III" evidence="6">
    <location>
        <begin position="382"/>
        <end position="476"/>
    </location>
</feature>
<keyword evidence="5" id="KW-0732">Signal</keyword>
<dbReference type="PANTHER" id="PTHR11219:SF69">
    <property type="entry name" value="TENEURIN-A"/>
    <property type="match status" value="1"/>
</dbReference>
<feature type="domain" description="Fibronectin type-III" evidence="6">
    <location>
        <begin position="772"/>
        <end position="863"/>
    </location>
</feature>
<organism evidence="7 8">
    <name type="scientific">Cohnella yongneupensis</name>
    <dbReference type="NCBI Taxonomy" id="425006"/>
    <lineage>
        <taxon>Bacteria</taxon>
        <taxon>Bacillati</taxon>
        <taxon>Bacillota</taxon>
        <taxon>Bacilli</taxon>
        <taxon>Bacillales</taxon>
        <taxon>Paenibacillaceae</taxon>
        <taxon>Cohnella</taxon>
    </lineage>
</organism>
<dbReference type="InterPro" id="IPR056823">
    <property type="entry name" value="TEN-like_YD-shell"/>
</dbReference>
<protein>
    <submittedName>
        <fullName evidence="7">Fibronectin type III domain-containing protein</fullName>
    </submittedName>
</protein>
<feature type="chain" id="PRO_5046164091" evidence="5">
    <location>
        <begin position="36"/>
        <end position="2931"/>
    </location>
</feature>
<proteinExistence type="predicted"/>
<evidence type="ECO:0000256" key="2">
    <source>
        <dbReference type="ARBA" id="ARBA00022737"/>
    </source>
</evidence>
<dbReference type="CDD" id="cd00063">
    <property type="entry name" value="FN3"/>
    <property type="match status" value="5"/>
</dbReference>
<dbReference type="SUPFAM" id="SSF49464">
    <property type="entry name" value="Carboxypeptidase regulatory domain-like"/>
    <property type="match status" value="1"/>
</dbReference>
<keyword evidence="3" id="KW-1015">Disulfide bond</keyword>
<sequence>MQSRKRKHKWFYTLSLWLVCVTLLNAFVPGLAAQAANGNGVSPEGQAFVIEASAEPNPVKAGQRAELTLKVSPAVSKEAAVRVQVKSQVGEVVAQLQYPKEAFTAGLQRTYPFAWNVPGSLRFGDYDVNVEVTSKDRTVTYASDPKAAVLQVKPPIDMPESRSSAIYKTAAYPVPATVAVKTNSNMTLMAQVESSENTAVRVDLEVYDSHGAKVLSSFIDNQVLQANQKYSFPFAWTVPEKAKTGTYSVHVGVSKPGGGERYEWNATAGSFEVSHKYNVPGDTVAPAAPTGITAEAGDGIIKLHWAKATEADAAGYKIYVTSDDNGWSAEYVVGLSDTYTVAGLMNGTPYRFAVSAVDYAGNVSAQSALASGSPVDRTPPAVPEGLTATAGDASVALSWTSNAETDLAGYRLFTSTDGGASWDAGVLIGTETSFTRNQLENDKTYTFAITAMDTSNNESLKSDTASATPKDMTTPAIPEGLSAEAGLGKVTLRWNVASAGTDVQGYNVYVSTDGGIHWLAPVYAGLVAEYAVTGLADDGTLYTFAVSAISARGNESGKSAAVTAKPVVSDADRTPPSVPVINMGLPQANGVVLMWSQSPEPDLAGYKIYKSLDGGSTWDSGYAVGMAPMYFYTGLKGGVPYTFAIASVDQSGNESAKSGTLTATPIAGPDRTPPIVPKGVTAIAGNKSAFVTWDAVTDEDLQNYYVYVTNQTTHGFMRLDAGKSTSYQVSNLTNGVVYAIQVSAADSSGNESSRSLGVNITPAGADVIPPAVPSGLRITDVRNGMLSLAWTESPDMDKDHYNVYLSTDNGTTWGAPQIARTAAFLASGLTNGKRYTFAVTTVDTSDNESGKSLPVNGMPSAYTVPQGLIASPGDGEVKLGWDPINATDLKAYRVYMSRDGGLTWNTGNNAGTTTHYTAQGLENDQSYMFAVTAVRADGAESNRSLPVTAKPSAVLAPPDPSSVAPSLPNTNNVTFKDSVSFLYEGSNPVQFGVLPGALRPEQVSVITGHVSDTAGMPISGVKITVLNHSDIGITATRADGVFDIAINGGNGVTLQFEKDGYMTVQRKAPADWNEFLNLPEVIMTPFDSKVSEIDLTRASGVQMAESSVVTDQDGSRQATLAFLPGTTATMTLPNGTTQQLNQLHVRATEYTVGEKGEQAMPGEIPASVAYTYAVELSADEAVAAGASKLTFNQPVYVYVDNFLNFQTGSIIPSGYYNLQQGAWEAETDGIVMQIIGVSGGLADIDLSGDGSAESEERLADYGFTSEERTALAARYETGKTLWRVPANHFSPYDYNQNGLARPDPRLMPPSDPISEPGKGTGDGKPDPCNQKGSIIGCYHQTLGQSIPITGTPLTLDYKSDLTPGYTTRGEIEVPVTDGRPLSDKLLMATVRVTVAGVTMEQTYAVSSMTKDLKAKFVWDGKDRYGRKLVGEHPYKAIVMYHYPTQMYIGLPPFASGGGSGSGSGSSGSGKSFGNTITIGAAGYFRQGRDSGTLNREYEGYLTSPQNPYEETGIAGWKLSSQDLLLDLDQGSAVAEMNGREQDITIPANPGNVVGPDGSYYVKKGIDLYRIRPDGNGAEQVGTLRADTDQLIAYGADGTMYAKDSTTQNVYRKYAWDSTWVLFAGNGTPRPLGTNAYYPDGTDAKSINWSIQFQDYEVGPEGKLYFIDNGVLYRVDANGIMFNYEIADQTSRDDNYLGQGVGEGLSSKENIGKVYAVEIGKDGTLYVLQAHSIAPCKIGCGSKAIVVSRIKAISPSGEIRTIAGAPFAPNFESENQNTAYNLSDGVKATDAYFYTLGFERDEEGNITFAEYNGSHMNQTFYQIDKAGYIRNFDSFGLDKMKHLVSVADEKNPEYVNLQLLQAGPDDRVYFFAQTRGNLSMVMYTGTRKGASGGTYTIPDNSGMYAGVFDLENGRLLRTVSTLTGQTHFTYNYDTAGRLVAIRDFNDHTITIQRDADGTPSAIVNPYGQVTLLTVEDGQLKQVTNPAGDSYKMEYDASGLMRTFTDPESNTKKYEYDAKGLLTRAETPRQGVKTLDRKPLVGGHEVSVTDPDGNTTVYTYLNQSGMTTMRVTNADGAVMTVNDYPLLTEKSYPDGTTAYIEYAVDPQFGQLYASKTRTFMPDGEQISQTVTRDVKFADANDPFSITNITTTTDLDGAVQKQQYDAATRTVTLTSAEGHRVQIVMDEWDRTIRQEEPGTGIAPVLYSYDEQGRLLKIEQGDIFVAYTYNELGLVDTVTNSAEDVKTYAYDAANRLIRVTTAGQKTYQFGYDKNGNQTSMTLPNGEVYRQSFNADGDLEGIKVGDESTGLVINRTLASNKDVSTLWSGRTVDYTFEGSNLTEINDTDLLRTMTFAPDEKLGRFTSVNSVTTNEYADEQNITFEYDGMNIIAMTFDGDAQGSFSYTNNEYGFLTGVESTVNSSKGTFTKSEQIAYDDDFGVTKLGSFTYGYNGPNGRLDNLDDGNMHVAYAYDNRGRIESLTYLVGGSQVFRVSYAYDKRNYVTTRTVVKAGSTEQFVYSYDKDGQLTDVARTVNGVAGDSEHYEYDANKNRTLREVDGSASSSNQYGDSSVLQHVGDVAYSFDADGFLTQRGNDTFHYGPRGELLVAHANGDDIHYTYDGMGRLVAREDGQGKTQYLYGNRYFPKSVSAEVSPDGTVTFYSYDVNGTLLGLERNGQRYYVIADQVGTPLALLNESGDTVKTWNYDSYGVLLEDSNPDFQLAIGFAGGITDEDTGLLRFGARDYDPASGRWTARDPIFLESGQANLYAYVNNNPVMSNDPCGELCVGGSLYSGIGGGGKVCFDKDGWGVCGETGLGLGGGIDMSPVETVPGTYTSAEISVKVKLGAASISVGHEWKREKGTPCLQGSWKGAVGLGPFEVDLFSPQGSKMSGMPGDMSETAADLIGKSNQDYKENGWNLKNGIEGTAKLTGCKSFKY</sequence>
<dbReference type="Pfam" id="PF00041">
    <property type="entry name" value="fn3"/>
    <property type="match status" value="3"/>
</dbReference>
<keyword evidence="1" id="KW-0245">EGF-like domain</keyword>
<feature type="region of interest" description="Disordered" evidence="4">
    <location>
        <begin position="950"/>
        <end position="969"/>
    </location>
</feature>
<feature type="region of interest" description="Disordered" evidence="4">
    <location>
        <begin position="1296"/>
        <end position="1329"/>
    </location>
</feature>
<dbReference type="InterPro" id="IPR056820">
    <property type="entry name" value="TEN_TTR-like"/>
</dbReference>
<dbReference type="InterPro" id="IPR022385">
    <property type="entry name" value="Rhs_assc_core"/>
</dbReference>
<evidence type="ECO:0000256" key="1">
    <source>
        <dbReference type="ARBA" id="ARBA00022536"/>
    </source>
</evidence>
<keyword evidence="2" id="KW-0677">Repeat</keyword>
<dbReference type="Gene3D" id="2.60.40.1120">
    <property type="entry name" value="Carboxypeptidase-like, regulatory domain"/>
    <property type="match status" value="1"/>
</dbReference>
<evidence type="ECO:0000313" key="8">
    <source>
        <dbReference type="Proteomes" id="UP001596108"/>
    </source>
</evidence>
<dbReference type="RefSeq" id="WP_378109741.1">
    <property type="nucleotide sequence ID" value="NZ_JBHSNC010000001.1"/>
</dbReference>
<dbReference type="InterPro" id="IPR003961">
    <property type="entry name" value="FN3_dom"/>
</dbReference>
<accession>A0ABW0QWJ5</accession>
<feature type="domain" description="Fibronectin type-III" evidence="6">
    <location>
        <begin position="575"/>
        <end position="670"/>
    </location>
</feature>
<dbReference type="EMBL" id="JBHSNC010000001">
    <property type="protein sequence ID" value="MFC5527937.1"/>
    <property type="molecule type" value="Genomic_DNA"/>
</dbReference>
<dbReference type="NCBIfam" id="TIGR01643">
    <property type="entry name" value="YD_repeat_2x"/>
    <property type="match status" value="2"/>
</dbReference>
<keyword evidence="8" id="KW-1185">Reference proteome</keyword>
<evidence type="ECO:0000313" key="7">
    <source>
        <dbReference type="EMBL" id="MFC5527937.1"/>
    </source>
</evidence>
<evidence type="ECO:0000256" key="5">
    <source>
        <dbReference type="SAM" id="SignalP"/>
    </source>
</evidence>
<dbReference type="Pfam" id="PF25020">
    <property type="entry name" value="TTR_TEN1-4"/>
    <property type="match status" value="1"/>
</dbReference>
<dbReference type="NCBIfam" id="TIGR03696">
    <property type="entry name" value="Rhs_assc_core"/>
    <property type="match status" value="1"/>
</dbReference>
<dbReference type="SUPFAM" id="SSF63829">
    <property type="entry name" value="Calcium-dependent phosphotriesterase"/>
    <property type="match status" value="1"/>
</dbReference>
<feature type="domain" description="Fibronectin type-III" evidence="6">
    <location>
        <begin position="285"/>
        <end position="381"/>
    </location>
</feature>
<dbReference type="InterPro" id="IPR013783">
    <property type="entry name" value="Ig-like_fold"/>
</dbReference>
<dbReference type="Pfam" id="PF25023">
    <property type="entry name" value="TEN_YD-shell"/>
    <property type="match status" value="1"/>
</dbReference>
<comment type="caution">
    <text evidence="7">The sequence shown here is derived from an EMBL/GenBank/DDBJ whole genome shotgun (WGS) entry which is preliminary data.</text>
</comment>